<evidence type="ECO:0000313" key="1">
    <source>
        <dbReference type="EMBL" id="CBH76586.1"/>
    </source>
</evidence>
<organism evidence="1">
    <name type="scientific">mine drainage metagenome</name>
    <dbReference type="NCBI Taxonomy" id="410659"/>
    <lineage>
        <taxon>unclassified sequences</taxon>
        <taxon>metagenomes</taxon>
        <taxon>ecological metagenomes</taxon>
    </lineage>
</organism>
<reference evidence="1" key="1">
    <citation type="submission" date="2009-10" db="EMBL/GenBank/DDBJ databases">
        <title>Diversity of trophic interactions inside an arsenic-rich microbial ecosystem.</title>
        <authorList>
            <person name="Bertin P.N."/>
            <person name="Heinrich-Salmeron A."/>
            <person name="Pelletier E."/>
            <person name="Goulhen-Chollet F."/>
            <person name="Arsene-Ploetze F."/>
            <person name="Gallien S."/>
            <person name="Calteau A."/>
            <person name="Vallenet D."/>
            <person name="Casiot C."/>
            <person name="Chane-Woon-Ming B."/>
            <person name="Giloteaux L."/>
            <person name="Barakat M."/>
            <person name="Bonnefoy V."/>
            <person name="Bruneel O."/>
            <person name="Chandler M."/>
            <person name="Cleiss J."/>
            <person name="Duran R."/>
            <person name="Elbaz-Poulichet F."/>
            <person name="Fonknechten N."/>
            <person name="Lauga B."/>
            <person name="Mornico D."/>
            <person name="Ortet P."/>
            <person name="Schaeffer C."/>
            <person name="Siguier P."/>
            <person name="Alexander Thil Smith A."/>
            <person name="Van Dorsselaer A."/>
            <person name="Weissenbach J."/>
            <person name="Medigue C."/>
            <person name="Le Paslier D."/>
        </authorList>
    </citation>
    <scope>NUCLEOTIDE SEQUENCE</scope>
</reference>
<name>E6PJG5_9ZZZZ</name>
<gene>
    <name evidence="1" type="ORF">CARN1_2373</name>
</gene>
<dbReference type="AlphaFoldDB" id="E6PJG5"/>
<proteinExistence type="predicted"/>
<protein>
    <submittedName>
        <fullName evidence="1">Uncharacterized protein</fullName>
    </submittedName>
</protein>
<sequence>MMGPWGPRQTKEAIMVLSSGKSWDPTSQQFDYDPNDPRVQALFAQIEDLRLENRGQFKPERVQLRGARHVAGPLKDWQGALIVNDDGQGTITLLISMPLEESQWCFVRRHLGMPGESERLYDVLRCRLGTRPQDADSRIWIAYLKTIFRHGPSMKL</sequence>
<comment type="caution">
    <text evidence="1">The sequence shown here is derived from an EMBL/GenBank/DDBJ whole genome shotgun (WGS) entry which is preliminary data.</text>
</comment>
<accession>E6PJG5</accession>
<dbReference type="EMBL" id="CABL01000021">
    <property type="protein sequence ID" value="CBH76586.1"/>
    <property type="molecule type" value="Genomic_DNA"/>
</dbReference>